<evidence type="ECO:0008006" key="2">
    <source>
        <dbReference type="Google" id="ProtNLM"/>
    </source>
</evidence>
<name>A0A0F9BST0_9ZZZZ</name>
<proteinExistence type="predicted"/>
<evidence type="ECO:0000313" key="1">
    <source>
        <dbReference type="EMBL" id="KKL16957.1"/>
    </source>
</evidence>
<gene>
    <name evidence="1" type="ORF">LCGC14_2490370</name>
</gene>
<dbReference type="EMBL" id="LAZR01039459">
    <property type="protein sequence ID" value="KKL16957.1"/>
    <property type="molecule type" value="Genomic_DNA"/>
</dbReference>
<reference evidence="1" key="1">
    <citation type="journal article" date="2015" name="Nature">
        <title>Complex archaea that bridge the gap between prokaryotes and eukaryotes.</title>
        <authorList>
            <person name="Spang A."/>
            <person name="Saw J.H."/>
            <person name="Jorgensen S.L."/>
            <person name="Zaremba-Niedzwiedzka K."/>
            <person name="Martijn J."/>
            <person name="Lind A.E."/>
            <person name="van Eijk R."/>
            <person name="Schleper C."/>
            <person name="Guy L."/>
            <person name="Ettema T.J."/>
        </authorList>
    </citation>
    <scope>NUCLEOTIDE SEQUENCE</scope>
</reference>
<dbReference type="AlphaFoldDB" id="A0A0F9BST0"/>
<sequence>MHQEHLEKERLDAIIKMAGAVCHEMAQPVQALNGYIDLLKIDLQKYATIDHINKIGEQIERISLLLGKIGSIRHYKTKPYLREEIIDIDASSSSKPTTIA</sequence>
<dbReference type="InterPro" id="IPR036097">
    <property type="entry name" value="HisK_dim/P_sf"/>
</dbReference>
<dbReference type="SUPFAM" id="SSF47384">
    <property type="entry name" value="Homodimeric domain of signal transducing histidine kinase"/>
    <property type="match status" value="1"/>
</dbReference>
<dbReference type="Gene3D" id="1.10.287.130">
    <property type="match status" value="1"/>
</dbReference>
<comment type="caution">
    <text evidence="1">The sequence shown here is derived from an EMBL/GenBank/DDBJ whole genome shotgun (WGS) entry which is preliminary data.</text>
</comment>
<accession>A0A0F9BST0</accession>
<dbReference type="GO" id="GO:0000155">
    <property type="term" value="F:phosphorelay sensor kinase activity"/>
    <property type="evidence" value="ECO:0007669"/>
    <property type="project" value="InterPro"/>
</dbReference>
<protein>
    <recommendedName>
        <fullName evidence="2">Signal transduction histidine kinase dimerisation/phosphoacceptor domain-containing protein</fullName>
    </recommendedName>
</protein>
<organism evidence="1">
    <name type="scientific">marine sediment metagenome</name>
    <dbReference type="NCBI Taxonomy" id="412755"/>
    <lineage>
        <taxon>unclassified sequences</taxon>
        <taxon>metagenomes</taxon>
        <taxon>ecological metagenomes</taxon>
    </lineage>
</organism>